<feature type="region of interest" description="Disordered" evidence="7">
    <location>
        <begin position="1118"/>
        <end position="1199"/>
    </location>
</feature>
<keyword evidence="5 8" id="KW-1133">Transmembrane helix</keyword>
<keyword evidence="4" id="KW-0677">Repeat</keyword>
<dbReference type="InterPro" id="IPR051809">
    <property type="entry name" value="Plant_receptor-like_S/T_kinase"/>
</dbReference>
<evidence type="ECO:0000313" key="11">
    <source>
        <dbReference type="EMBL" id="PRP80594.1"/>
    </source>
</evidence>
<evidence type="ECO:0000259" key="10">
    <source>
        <dbReference type="PROSITE" id="PS50011"/>
    </source>
</evidence>
<feature type="signal peptide" evidence="9">
    <location>
        <begin position="1"/>
        <end position="20"/>
    </location>
</feature>
<feature type="transmembrane region" description="Helical" evidence="8">
    <location>
        <begin position="747"/>
        <end position="774"/>
    </location>
</feature>
<dbReference type="EMBL" id="MDYQ01000144">
    <property type="protein sequence ID" value="PRP80594.1"/>
    <property type="molecule type" value="Genomic_DNA"/>
</dbReference>
<dbReference type="AlphaFoldDB" id="A0A2P6N9G8"/>
<dbReference type="GO" id="GO:0016020">
    <property type="term" value="C:membrane"/>
    <property type="evidence" value="ECO:0007669"/>
    <property type="project" value="UniProtKB-SubCell"/>
</dbReference>
<dbReference type="SMART" id="SM00365">
    <property type="entry name" value="LRR_SD22"/>
    <property type="match status" value="6"/>
</dbReference>
<proteinExistence type="predicted"/>
<evidence type="ECO:0000256" key="2">
    <source>
        <dbReference type="ARBA" id="ARBA00022614"/>
    </source>
</evidence>
<evidence type="ECO:0000256" key="5">
    <source>
        <dbReference type="ARBA" id="ARBA00022989"/>
    </source>
</evidence>
<evidence type="ECO:0000256" key="3">
    <source>
        <dbReference type="ARBA" id="ARBA00022692"/>
    </source>
</evidence>
<dbReference type="SUPFAM" id="SSF52058">
    <property type="entry name" value="L domain-like"/>
    <property type="match status" value="2"/>
</dbReference>
<keyword evidence="2" id="KW-0433">Leucine-rich repeat</keyword>
<feature type="region of interest" description="Disordered" evidence="7">
    <location>
        <begin position="1061"/>
        <end position="1104"/>
    </location>
</feature>
<dbReference type="InterPro" id="IPR001611">
    <property type="entry name" value="Leu-rich_rpt"/>
</dbReference>
<dbReference type="SUPFAM" id="SSF52047">
    <property type="entry name" value="RNI-like"/>
    <property type="match status" value="1"/>
</dbReference>
<keyword evidence="12" id="KW-1185">Reference proteome</keyword>
<dbReference type="InterPro" id="IPR001245">
    <property type="entry name" value="Ser-Thr/Tyr_kinase_cat_dom"/>
</dbReference>
<dbReference type="SMART" id="SM00369">
    <property type="entry name" value="LRR_TYP"/>
    <property type="match status" value="5"/>
</dbReference>
<dbReference type="FunFam" id="3.80.10.10:FF:000095">
    <property type="entry name" value="LRR receptor-like serine/threonine-protein kinase GSO1"/>
    <property type="match status" value="2"/>
</dbReference>
<feature type="chain" id="PRO_5015184594" description="Protein kinase domain-containing protein" evidence="9">
    <location>
        <begin position="21"/>
        <end position="1199"/>
    </location>
</feature>
<dbReference type="Proteomes" id="UP000241769">
    <property type="component" value="Unassembled WGS sequence"/>
</dbReference>
<dbReference type="Pfam" id="PF07714">
    <property type="entry name" value="PK_Tyr_Ser-Thr"/>
    <property type="match status" value="1"/>
</dbReference>
<feature type="compositionally biased region" description="Basic residues" evidence="7">
    <location>
        <begin position="1087"/>
        <end position="1099"/>
    </location>
</feature>
<sequence length="1199" mass="131616">MGSVSTHLVSICLIFAAANSQLSILKQFYDSTGGPLWSNSEGWGSSDFCTYYGVHCVNNQIISIALSNNSLTGTIPPSIANLTTLQSINLSRNQLTGYIPPLNNLVNIISIALSNNSLTGTIAPSIANLTTLQSINLSRNQLTGNIPRLNNLVNVKSIDLSYNTLQSPSLQVFEGCKSLQNLSLQYNRLTVQDISGISWMSTLIRLDLSSNFFYGTLPSFNGTNLQLLNLSNNYIRGDIPLSLFQLSSLTTLDLSMNLLHGDAPSLAQLQNLHYVDLSLNNLTGTNLMSVDLPNLMYFNVSYNQLYGLLSVIPNCPIIDYSHNLLNLGSIPVGASRDKISLLDLSHNQLNSTIPSYLPTLLPNVQRLDLSHNRVISNIPDDIGSIKTLVSLDLSHNSLSGNVPTTLGQLSMLQILDLSYNEFTGGVPTTLIDLQSLNTLILAGNLLNGTLPELGTLNLVELDVSHNDLQGDPQFLWRISSLRYIDVSDNRFTGEISQWSSDPIYIDLSLNSFTGNVNFLSSTLHVQYLNLSRNHFGGNLPSLPKSLRQFDVSHNQIVGQFPSISDFIYLSIINVSHNGFTGRAPYTGTPLDVYDISYNQFTLLSDVSLLPSAICDASNNNFACPLDASVYNACGATCTVSDKSNATITIVLDTDIGTFKVIPFLQELARLINVSTTRFGVLDVKSGSVILDLVVFPPNPSDVNQLSAASIVDRITSLLAPGSTVGGYTVSSTRIGTPESSRGNSGGLSAGAIVGIAVGSFFGVLLILLVLFFVIRLKRRRSDGGLKDEDVIYEAEQLTGLSTESVLTQGSSGRLYRATWNGILVVAKPVRVFNDPAHSLDRDAIHRLIILPEHPNVIRTIGTYKMDEFLYIVYEYASKGSLDHLLHNGRVTVEELILFCFDVCKGIMHVHSNGQVLRADWGLDNILLTEDLRAKISGYEPNTSLFHLNPEGVYAPEWSRATTRQPHPTSNIWNFGIAMLLMFSNGEDVPHRNIREGAPIDRPRKCPEGMFGIILQCIQIDPLKRTTCLDVYHQMLYHYNSLLQSHQEQPGALTRARRRAYGGRERQTTSTLNQSEDFDSKRNLLRGSSKRGMKKDHPHSKSWTALKRVKETALDVFGSPTSSRAADLTDSTLTKSPPMTQSDFAMDEKKGGKGNLMTSSKSVYLPSVSSYEKEGEGVMMNEKKSPKGRSPKMSSPNKRR</sequence>
<dbReference type="Gene3D" id="1.10.510.10">
    <property type="entry name" value="Transferase(Phosphotransferase) domain 1"/>
    <property type="match status" value="1"/>
</dbReference>
<dbReference type="GO" id="GO:0005524">
    <property type="term" value="F:ATP binding"/>
    <property type="evidence" value="ECO:0007669"/>
    <property type="project" value="InterPro"/>
</dbReference>
<dbReference type="PANTHER" id="PTHR27008:SF592">
    <property type="entry name" value="LEUCINE-RICH REPEAT RECEPTOR-LIKE PROTEIN KINASE FAMILY PROTEIN-RELATED"/>
    <property type="match status" value="1"/>
</dbReference>
<feature type="compositionally biased region" description="Low complexity" evidence="7">
    <location>
        <begin position="1158"/>
        <end position="1169"/>
    </location>
</feature>
<dbReference type="PROSITE" id="PS50011">
    <property type="entry name" value="PROTEIN_KINASE_DOM"/>
    <property type="match status" value="1"/>
</dbReference>
<organism evidence="11 12">
    <name type="scientific">Planoprotostelium fungivorum</name>
    <dbReference type="NCBI Taxonomy" id="1890364"/>
    <lineage>
        <taxon>Eukaryota</taxon>
        <taxon>Amoebozoa</taxon>
        <taxon>Evosea</taxon>
        <taxon>Variosea</taxon>
        <taxon>Cavosteliida</taxon>
        <taxon>Cavosteliaceae</taxon>
        <taxon>Planoprotostelium</taxon>
    </lineage>
</organism>
<gene>
    <name evidence="11" type="ORF">PROFUN_12356</name>
</gene>
<dbReference type="InterPro" id="IPR000719">
    <property type="entry name" value="Prot_kinase_dom"/>
</dbReference>
<dbReference type="Gene3D" id="3.80.10.10">
    <property type="entry name" value="Ribonuclease Inhibitor"/>
    <property type="match status" value="5"/>
</dbReference>
<feature type="domain" description="Protein kinase" evidence="10">
    <location>
        <begin position="800"/>
        <end position="1035"/>
    </location>
</feature>
<evidence type="ECO:0000313" key="12">
    <source>
        <dbReference type="Proteomes" id="UP000241769"/>
    </source>
</evidence>
<dbReference type="PROSITE" id="PS51450">
    <property type="entry name" value="LRR"/>
    <property type="match status" value="3"/>
</dbReference>
<dbReference type="Pfam" id="PF00560">
    <property type="entry name" value="LRR_1"/>
    <property type="match status" value="6"/>
</dbReference>
<comment type="caution">
    <text evidence="11">The sequence shown here is derived from an EMBL/GenBank/DDBJ whole genome shotgun (WGS) entry which is preliminary data.</text>
</comment>
<keyword evidence="3 8" id="KW-0812">Transmembrane</keyword>
<dbReference type="Pfam" id="PF13855">
    <property type="entry name" value="LRR_8"/>
    <property type="match status" value="1"/>
</dbReference>
<keyword evidence="9" id="KW-0732">Signal</keyword>
<evidence type="ECO:0000256" key="9">
    <source>
        <dbReference type="SAM" id="SignalP"/>
    </source>
</evidence>
<comment type="subcellular location">
    <subcellularLocation>
        <location evidence="1">Membrane</location>
    </subcellularLocation>
</comment>
<accession>A0A2P6N9G8</accession>
<name>A0A2P6N9G8_9EUKA</name>
<dbReference type="SUPFAM" id="SSF56112">
    <property type="entry name" value="Protein kinase-like (PK-like)"/>
    <property type="match status" value="1"/>
</dbReference>
<dbReference type="PANTHER" id="PTHR27008">
    <property type="entry name" value="OS04G0122200 PROTEIN"/>
    <property type="match status" value="1"/>
</dbReference>
<evidence type="ECO:0000256" key="1">
    <source>
        <dbReference type="ARBA" id="ARBA00004370"/>
    </source>
</evidence>
<reference evidence="11 12" key="1">
    <citation type="journal article" date="2018" name="Genome Biol. Evol.">
        <title>Multiple Roots of Fruiting Body Formation in Amoebozoa.</title>
        <authorList>
            <person name="Hillmann F."/>
            <person name="Forbes G."/>
            <person name="Novohradska S."/>
            <person name="Ferling I."/>
            <person name="Riege K."/>
            <person name="Groth M."/>
            <person name="Westermann M."/>
            <person name="Marz M."/>
            <person name="Spaller T."/>
            <person name="Winckler T."/>
            <person name="Schaap P."/>
            <person name="Glockner G."/>
        </authorList>
    </citation>
    <scope>NUCLEOTIDE SEQUENCE [LARGE SCALE GENOMIC DNA]</scope>
    <source>
        <strain evidence="11 12">Jena</strain>
    </source>
</reference>
<evidence type="ECO:0000256" key="4">
    <source>
        <dbReference type="ARBA" id="ARBA00022737"/>
    </source>
</evidence>
<protein>
    <recommendedName>
        <fullName evidence="10">Protein kinase domain-containing protein</fullName>
    </recommendedName>
</protein>
<dbReference type="OrthoDB" id="676979at2759"/>
<feature type="compositionally biased region" description="Basic and acidic residues" evidence="7">
    <location>
        <begin position="1170"/>
        <end position="1184"/>
    </location>
</feature>
<evidence type="ECO:0000256" key="6">
    <source>
        <dbReference type="ARBA" id="ARBA00023136"/>
    </source>
</evidence>
<dbReference type="GO" id="GO:0004672">
    <property type="term" value="F:protein kinase activity"/>
    <property type="evidence" value="ECO:0007669"/>
    <property type="project" value="InterPro"/>
</dbReference>
<feature type="compositionally biased region" description="Polar residues" evidence="7">
    <location>
        <begin position="1118"/>
        <end position="1142"/>
    </location>
</feature>
<evidence type="ECO:0000256" key="8">
    <source>
        <dbReference type="SAM" id="Phobius"/>
    </source>
</evidence>
<keyword evidence="6 8" id="KW-0472">Membrane</keyword>
<dbReference type="InterPro" id="IPR003591">
    <property type="entry name" value="Leu-rich_rpt_typical-subtyp"/>
</dbReference>
<dbReference type="InterPro" id="IPR011009">
    <property type="entry name" value="Kinase-like_dom_sf"/>
</dbReference>
<dbReference type="InterPro" id="IPR032675">
    <property type="entry name" value="LRR_dom_sf"/>
</dbReference>
<dbReference type="InParanoid" id="A0A2P6N9G8"/>
<evidence type="ECO:0000256" key="7">
    <source>
        <dbReference type="SAM" id="MobiDB-lite"/>
    </source>
</evidence>